<dbReference type="AlphaFoldDB" id="A0AAV4MH34"/>
<evidence type="ECO:0000313" key="2">
    <source>
        <dbReference type="Proteomes" id="UP001054945"/>
    </source>
</evidence>
<organism evidence="1 2">
    <name type="scientific">Caerostris extrusa</name>
    <name type="common">Bark spider</name>
    <name type="synonym">Caerostris bankana</name>
    <dbReference type="NCBI Taxonomy" id="172846"/>
    <lineage>
        <taxon>Eukaryota</taxon>
        <taxon>Metazoa</taxon>
        <taxon>Ecdysozoa</taxon>
        <taxon>Arthropoda</taxon>
        <taxon>Chelicerata</taxon>
        <taxon>Arachnida</taxon>
        <taxon>Araneae</taxon>
        <taxon>Araneomorphae</taxon>
        <taxon>Entelegynae</taxon>
        <taxon>Araneoidea</taxon>
        <taxon>Araneidae</taxon>
        <taxon>Caerostris</taxon>
    </lineage>
</organism>
<name>A0AAV4MH34_CAEEX</name>
<proteinExistence type="predicted"/>
<accession>A0AAV4MH34</accession>
<reference evidence="1 2" key="1">
    <citation type="submission" date="2021-06" db="EMBL/GenBank/DDBJ databases">
        <title>Caerostris extrusa draft genome.</title>
        <authorList>
            <person name="Kono N."/>
            <person name="Arakawa K."/>
        </authorList>
    </citation>
    <scope>NUCLEOTIDE SEQUENCE [LARGE SCALE GENOMIC DNA]</scope>
</reference>
<sequence>MREKMSGSEPMQVIGVLQVPEARRTIPKQQPLDIMPLHIKHPLPPLQSRDCLKCTQETKAYDAVAEEEKCELCNQMVNYQLFRLCGCGYRPVDSGQQMMMADAPQLCTPYGDQPFVQGKLEPLYLFTG</sequence>
<keyword evidence="2" id="KW-1185">Reference proteome</keyword>
<dbReference type="Proteomes" id="UP001054945">
    <property type="component" value="Unassembled WGS sequence"/>
</dbReference>
<comment type="caution">
    <text evidence="1">The sequence shown here is derived from an EMBL/GenBank/DDBJ whole genome shotgun (WGS) entry which is preliminary data.</text>
</comment>
<dbReference type="EMBL" id="BPLR01002197">
    <property type="protein sequence ID" value="GIX71160.1"/>
    <property type="molecule type" value="Genomic_DNA"/>
</dbReference>
<evidence type="ECO:0000313" key="1">
    <source>
        <dbReference type="EMBL" id="GIX71160.1"/>
    </source>
</evidence>
<protein>
    <submittedName>
        <fullName evidence="1">Uncharacterized protein</fullName>
    </submittedName>
</protein>
<gene>
    <name evidence="1" type="ORF">CEXT_286051</name>
</gene>